<keyword evidence="7 9" id="KW-0547">Nucleotide-binding</keyword>
<comment type="function">
    <text evidence="9">Nucleotidase that shows phosphatase activity on nucleoside 5'-monophosphates.</text>
</comment>
<dbReference type="GO" id="GO:0046872">
    <property type="term" value="F:metal ion binding"/>
    <property type="evidence" value="ECO:0007669"/>
    <property type="project" value="UniProtKB-UniRule"/>
</dbReference>
<evidence type="ECO:0000256" key="1">
    <source>
        <dbReference type="ARBA" id="ARBA00000815"/>
    </source>
</evidence>
<keyword evidence="5 9" id="KW-0963">Cytoplasm</keyword>
<comment type="cofactor">
    <cofactor evidence="9">
        <name>a divalent metal cation</name>
        <dbReference type="ChEBI" id="CHEBI:60240"/>
    </cofactor>
    <text evidence="9">Binds 1 divalent metal cation per subunit.</text>
</comment>
<gene>
    <name evidence="9" type="primary">surE</name>
    <name evidence="11" type="ORF">SAMN07250955_102274</name>
</gene>
<feature type="binding site" evidence="9">
    <location>
        <position position="96"/>
    </location>
    <ligand>
        <name>a divalent metal cation</name>
        <dbReference type="ChEBI" id="CHEBI:60240"/>
    </ligand>
</feature>
<dbReference type="GO" id="GO:0004309">
    <property type="term" value="F:exopolyphosphatase activity"/>
    <property type="evidence" value="ECO:0007669"/>
    <property type="project" value="TreeGrafter"/>
</dbReference>
<evidence type="ECO:0000256" key="5">
    <source>
        <dbReference type="ARBA" id="ARBA00022490"/>
    </source>
</evidence>
<dbReference type="GO" id="GO:0008254">
    <property type="term" value="F:3'-nucleotidase activity"/>
    <property type="evidence" value="ECO:0007669"/>
    <property type="project" value="TreeGrafter"/>
</dbReference>
<evidence type="ECO:0000259" key="10">
    <source>
        <dbReference type="Pfam" id="PF01975"/>
    </source>
</evidence>
<keyword evidence="8 9" id="KW-0378">Hydrolase</keyword>
<dbReference type="EC" id="3.1.3.5" evidence="9"/>
<feature type="domain" description="Survival protein SurE-like phosphatase/nucleotidase" evidence="10">
    <location>
        <begin position="6"/>
        <end position="189"/>
    </location>
</feature>
<evidence type="ECO:0000256" key="8">
    <source>
        <dbReference type="ARBA" id="ARBA00022801"/>
    </source>
</evidence>
<protein>
    <recommendedName>
        <fullName evidence="9">5'-nucleotidase SurE</fullName>
        <ecNumber evidence="9">3.1.3.5</ecNumber>
    </recommendedName>
    <alternativeName>
        <fullName evidence="9">Nucleoside 5'-monophosphate phosphohydrolase</fullName>
    </alternativeName>
</protein>
<dbReference type="InterPro" id="IPR002828">
    <property type="entry name" value="SurE-like_Pase/nucleotidase"/>
</dbReference>
<dbReference type="HAMAP" id="MF_00060">
    <property type="entry name" value="SurE"/>
    <property type="match status" value="1"/>
</dbReference>
<evidence type="ECO:0000256" key="7">
    <source>
        <dbReference type="ARBA" id="ARBA00022741"/>
    </source>
</evidence>
<comment type="catalytic activity">
    <reaction evidence="1 9">
        <text>a ribonucleoside 5'-phosphate + H2O = a ribonucleoside + phosphate</text>
        <dbReference type="Rhea" id="RHEA:12484"/>
        <dbReference type="ChEBI" id="CHEBI:15377"/>
        <dbReference type="ChEBI" id="CHEBI:18254"/>
        <dbReference type="ChEBI" id="CHEBI:43474"/>
        <dbReference type="ChEBI" id="CHEBI:58043"/>
        <dbReference type="EC" id="3.1.3.5"/>
    </reaction>
</comment>
<feature type="binding site" evidence="9">
    <location>
        <position position="43"/>
    </location>
    <ligand>
        <name>a divalent metal cation</name>
        <dbReference type="ChEBI" id="CHEBI:60240"/>
    </ligand>
</feature>
<comment type="subcellular location">
    <subcellularLocation>
        <location evidence="3 9">Cytoplasm</location>
    </subcellularLocation>
</comment>
<proteinExistence type="inferred from homology"/>
<evidence type="ECO:0000256" key="2">
    <source>
        <dbReference type="ARBA" id="ARBA00001946"/>
    </source>
</evidence>
<dbReference type="OrthoDB" id="9780815at2"/>
<evidence type="ECO:0000256" key="3">
    <source>
        <dbReference type="ARBA" id="ARBA00004496"/>
    </source>
</evidence>
<dbReference type="InterPro" id="IPR036523">
    <property type="entry name" value="SurE-like_sf"/>
</dbReference>
<dbReference type="GO" id="GO:0000166">
    <property type="term" value="F:nucleotide binding"/>
    <property type="evidence" value="ECO:0007669"/>
    <property type="project" value="UniProtKB-KW"/>
</dbReference>
<evidence type="ECO:0000256" key="6">
    <source>
        <dbReference type="ARBA" id="ARBA00022723"/>
    </source>
</evidence>
<keyword evidence="6 9" id="KW-0479">Metal-binding</keyword>
<dbReference type="InterPro" id="IPR030048">
    <property type="entry name" value="SurE"/>
</dbReference>
<reference evidence="11 12" key="1">
    <citation type="submission" date="2017-06" db="EMBL/GenBank/DDBJ databases">
        <authorList>
            <person name="Kim H.J."/>
            <person name="Triplett B.A."/>
        </authorList>
    </citation>
    <scope>NUCLEOTIDE SEQUENCE [LARGE SCALE GENOMIC DNA]</scope>
    <source>
        <strain evidence="11 12">B29T1</strain>
    </source>
</reference>
<dbReference type="RefSeq" id="WP_088560122.1">
    <property type="nucleotide sequence ID" value="NZ_FYEH01000002.1"/>
</dbReference>
<dbReference type="PANTHER" id="PTHR30457">
    <property type="entry name" value="5'-NUCLEOTIDASE SURE"/>
    <property type="match status" value="1"/>
</dbReference>
<comment type="cofactor">
    <cofactor evidence="2">
        <name>Mg(2+)</name>
        <dbReference type="ChEBI" id="CHEBI:18420"/>
    </cofactor>
</comment>
<dbReference type="AlphaFoldDB" id="A0A212QQ15"/>
<dbReference type="NCBIfam" id="NF001490">
    <property type="entry name" value="PRK00346.1-4"/>
    <property type="match status" value="1"/>
</dbReference>
<organism evidence="11 12">
    <name type="scientific">Arboricoccus pini</name>
    <dbReference type="NCBI Taxonomy" id="1963835"/>
    <lineage>
        <taxon>Bacteria</taxon>
        <taxon>Pseudomonadati</taxon>
        <taxon>Pseudomonadota</taxon>
        <taxon>Alphaproteobacteria</taxon>
        <taxon>Geminicoccales</taxon>
        <taxon>Geminicoccaceae</taxon>
        <taxon>Arboricoccus</taxon>
    </lineage>
</organism>
<evidence type="ECO:0000313" key="11">
    <source>
        <dbReference type="EMBL" id="SNB61522.1"/>
    </source>
</evidence>
<evidence type="ECO:0000313" key="12">
    <source>
        <dbReference type="Proteomes" id="UP000197065"/>
    </source>
</evidence>
<keyword evidence="12" id="KW-1185">Reference proteome</keyword>
<evidence type="ECO:0000256" key="9">
    <source>
        <dbReference type="HAMAP-Rule" id="MF_00060"/>
    </source>
</evidence>
<accession>A0A212QQ15</accession>
<name>A0A212QQ15_9PROT</name>
<evidence type="ECO:0000256" key="4">
    <source>
        <dbReference type="ARBA" id="ARBA00011062"/>
    </source>
</evidence>
<dbReference type="GO" id="GO:0008253">
    <property type="term" value="F:5'-nucleotidase activity"/>
    <property type="evidence" value="ECO:0007669"/>
    <property type="project" value="UniProtKB-UniRule"/>
</dbReference>
<feature type="binding site" evidence="9">
    <location>
        <position position="11"/>
    </location>
    <ligand>
        <name>a divalent metal cation</name>
        <dbReference type="ChEBI" id="CHEBI:60240"/>
    </ligand>
</feature>
<feature type="binding site" evidence="9">
    <location>
        <position position="12"/>
    </location>
    <ligand>
        <name>a divalent metal cation</name>
        <dbReference type="ChEBI" id="CHEBI:60240"/>
    </ligand>
</feature>
<sequence>MPDPRILVTNDDGIEAPGIEALEEIAHRISDDVWTIAPDLNNSGAAHSLTLRRPLRYRHRGEQRFSVDGTPTDCVLLGLQHLIPGKPVDLVLSGVNHGSNIGEDVTYSGTIAAAMEATLFKTRAIAFSQVWRRQEEIDWSLALAHAPDLISRLTAMPWPDDVLININFPDCAASEVKGVKVAEQGKRKLGDELIERLDPRGVPYVWIGLQREDDAWRDGTDIAAVNEGWISVTPIHLNMTHYPSLQVVEKALRG</sequence>
<dbReference type="GO" id="GO:0005737">
    <property type="term" value="C:cytoplasm"/>
    <property type="evidence" value="ECO:0007669"/>
    <property type="project" value="UniProtKB-SubCell"/>
</dbReference>
<dbReference type="NCBIfam" id="TIGR00087">
    <property type="entry name" value="surE"/>
    <property type="match status" value="1"/>
</dbReference>
<dbReference type="FunFam" id="3.40.1210.10:FF:000001">
    <property type="entry name" value="5'/3'-nucleotidase SurE"/>
    <property type="match status" value="1"/>
</dbReference>
<dbReference type="SUPFAM" id="SSF64167">
    <property type="entry name" value="SurE-like"/>
    <property type="match status" value="1"/>
</dbReference>
<comment type="similarity">
    <text evidence="4 9">Belongs to the SurE nucleotidase family.</text>
</comment>
<dbReference type="Proteomes" id="UP000197065">
    <property type="component" value="Unassembled WGS sequence"/>
</dbReference>
<dbReference type="PANTHER" id="PTHR30457:SF12">
    <property type="entry name" value="5'_3'-NUCLEOTIDASE SURE"/>
    <property type="match status" value="1"/>
</dbReference>
<dbReference type="Pfam" id="PF01975">
    <property type="entry name" value="SurE"/>
    <property type="match status" value="1"/>
</dbReference>
<dbReference type="EMBL" id="FYEH01000002">
    <property type="protein sequence ID" value="SNB61522.1"/>
    <property type="molecule type" value="Genomic_DNA"/>
</dbReference>
<dbReference type="Gene3D" id="3.40.1210.10">
    <property type="entry name" value="Survival protein SurE-like phosphatase/nucleotidase"/>
    <property type="match status" value="1"/>
</dbReference>